<dbReference type="InterPro" id="IPR013762">
    <property type="entry name" value="Integrase-like_cat_sf"/>
</dbReference>
<feature type="non-terminal residue" evidence="2">
    <location>
        <position position="1"/>
    </location>
</feature>
<proteinExistence type="predicted"/>
<gene>
    <name evidence="2" type="ORF">GYMLUDRAFT_128557</name>
</gene>
<dbReference type="InterPro" id="IPR011010">
    <property type="entry name" value="DNA_brk_join_enz"/>
</dbReference>
<reference evidence="2 3" key="1">
    <citation type="submission" date="2014-04" db="EMBL/GenBank/DDBJ databases">
        <title>Evolutionary Origins and Diversification of the Mycorrhizal Mutualists.</title>
        <authorList>
            <consortium name="DOE Joint Genome Institute"/>
            <consortium name="Mycorrhizal Genomics Consortium"/>
            <person name="Kohler A."/>
            <person name="Kuo A."/>
            <person name="Nagy L.G."/>
            <person name="Floudas D."/>
            <person name="Copeland A."/>
            <person name="Barry K.W."/>
            <person name="Cichocki N."/>
            <person name="Veneault-Fourrey C."/>
            <person name="LaButti K."/>
            <person name="Lindquist E.A."/>
            <person name="Lipzen A."/>
            <person name="Lundell T."/>
            <person name="Morin E."/>
            <person name="Murat C."/>
            <person name="Riley R."/>
            <person name="Ohm R."/>
            <person name="Sun H."/>
            <person name="Tunlid A."/>
            <person name="Henrissat B."/>
            <person name="Grigoriev I.V."/>
            <person name="Hibbett D.S."/>
            <person name="Martin F."/>
        </authorList>
    </citation>
    <scope>NUCLEOTIDE SEQUENCE [LARGE SCALE GENOMIC DNA]</scope>
    <source>
        <strain evidence="2 3">FD-317 M1</strain>
    </source>
</reference>
<feature type="non-terminal residue" evidence="2">
    <location>
        <position position="243"/>
    </location>
</feature>
<dbReference type="GO" id="GO:0003677">
    <property type="term" value="F:DNA binding"/>
    <property type="evidence" value="ECO:0007669"/>
    <property type="project" value="InterPro"/>
</dbReference>
<dbReference type="HOGENOM" id="CLU_083223_0_0_1"/>
<evidence type="ECO:0000256" key="1">
    <source>
        <dbReference type="ARBA" id="ARBA00023172"/>
    </source>
</evidence>
<dbReference type="GO" id="GO:0006310">
    <property type="term" value="P:DNA recombination"/>
    <property type="evidence" value="ECO:0007669"/>
    <property type="project" value="UniProtKB-KW"/>
</dbReference>
<protein>
    <submittedName>
        <fullName evidence="2">Uncharacterized protein</fullName>
    </submittedName>
</protein>
<dbReference type="Proteomes" id="UP000053593">
    <property type="component" value="Unassembled WGS sequence"/>
</dbReference>
<sequence>HSFPFNPTPDTLSFFIVYMSHHIEPCSVGSYLSGICDRLEIYYLDAHQNKESQLIKKMLAGMKKLCSKPICCKQPITRTHLLTVVNSLSPLSSYDSILFTAVLLTGTCSLLRLGELTVPDNPALRNFCKVVGRDSVEVDKSSFLFWLPFHKADWLFEGNRIVIPSHWGIDSHSIFRRYLHLRNASFPFHPHLWVTPQGSVSTRDWFMQRLHQLEPDTCWAGQSMRAGSATAMAEDGTPPQIVQ</sequence>
<evidence type="ECO:0000313" key="2">
    <source>
        <dbReference type="EMBL" id="KIK52316.1"/>
    </source>
</evidence>
<dbReference type="Gene3D" id="1.10.443.10">
    <property type="entry name" value="Intergrase catalytic core"/>
    <property type="match status" value="1"/>
</dbReference>
<organism evidence="2 3">
    <name type="scientific">Collybiopsis luxurians FD-317 M1</name>
    <dbReference type="NCBI Taxonomy" id="944289"/>
    <lineage>
        <taxon>Eukaryota</taxon>
        <taxon>Fungi</taxon>
        <taxon>Dikarya</taxon>
        <taxon>Basidiomycota</taxon>
        <taxon>Agaricomycotina</taxon>
        <taxon>Agaricomycetes</taxon>
        <taxon>Agaricomycetidae</taxon>
        <taxon>Agaricales</taxon>
        <taxon>Marasmiineae</taxon>
        <taxon>Omphalotaceae</taxon>
        <taxon>Collybiopsis</taxon>
        <taxon>Collybiopsis luxurians</taxon>
    </lineage>
</organism>
<dbReference type="AlphaFoldDB" id="A0A0D0BCV2"/>
<dbReference type="SUPFAM" id="SSF56349">
    <property type="entry name" value="DNA breaking-rejoining enzymes"/>
    <property type="match status" value="1"/>
</dbReference>
<dbReference type="EMBL" id="KN834845">
    <property type="protein sequence ID" value="KIK52316.1"/>
    <property type="molecule type" value="Genomic_DNA"/>
</dbReference>
<dbReference type="OrthoDB" id="5598396at2759"/>
<keyword evidence="1" id="KW-0233">DNA recombination</keyword>
<evidence type="ECO:0000313" key="3">
    <source>
        <dbReference type="Proteomes" id="UP000053593"/>
    </source>
</evidence>
<name>A0A0D0BCV2_9AGAR</name>
<keyword evidence="3" id="KW-1185">Reference proteome</keyword>
<dbReference type="GO" id="GO:0015074">
    <property type="term" value="P:DNA integration"/>
    <property type="evidence" value="ECO:0007669"/>
    <property type="project" value="InterPro"/>
</dbReference>
<accession>A0A0D0BCV2</accession>